<protein>
    <submittedName>
        <fullName evidence="1">Uncharacterized protein</fullName>
    </submittedName>
</protein>
<dbReference type="EMBL" id="JAGYWB010000003">
    <property type="protein sequence ID" value="KAI0527483.1"/>
    <property type="molecule type" value="Genomic_DNA"/>
</dbReference>
<proteinExistence type="predicted"/>
<dbReference type="AlphaFoldDB" id="A0A8T3C945"/>
<gene>
    <name evidence="1" type="ORF">KFK09_003084</name>
</gene>
<organism evidence="1 2">
    <name type="scientific">Dendrobium nobile</name>
    <name type="common">Orchid</name>
    <dbReference type="NCBI Taxonomy" id="94219"/>
    <lineage>
        <taxon>Eukaryota</taxon>
        <taxon>Viridiplantae</taxon>
        <taxon>Streptophyta</taxon>
        <taxon>Embryophyta</taxon>
        <taxon>Tracheophyta</taxon>
        <taxon>Spermatophyta</taxon>
        <taxon>Magnoliopsida</taxon>
        <taxon>Liliopsida</taxon>
        <taxon>Asparagales</taxon>
        <taxon>Orchidaceae</taxon>
        <taxon>Epidendroideae</taxon>
        <taxon>Malaxideae</taxon>
        <taxon>Dendrobiinae</taxon>
        <taxon>Dendrobium</taxon>
    </lineage>
</organism>
<dbReference type="Proteomes" id="UP000829196">
    <property type="component" value="Unassembled WGS sequence"/>
</dbReference>
<accession>A0A8T3C945</accession>
<evidence type="ECO:0000313" key="1">
    <source>
        <dbReference type="EMBL" id="KAI0527483.1"/>
    </source>
</evidence>
<keyword evidence="2" id="KW-1185">Reference proteome</keyword>
<sequence>MLHQKLDNKTTEFLKITSSFLVLNFLVSRLLFQSSKPASAIQRSSLFQSFILYSHHIAYLFDKETATAFVQRHPIKITFRLCLGRLSYCFLKQLSSIKINILHLKAALSSKKAVPNII</sequence>
<evidence type="ECO:0000313" key="2">
    <source>
        <dbReference type="Proteomes" id="UP000829196"/>
    </source>
</evidence>
<reference evidence="1" key="1">
    <citation type="journal article" date="2022" name="Front. Genet.">
        <title>Chromosome-Scale Assembly of the Dendrobium nobile Genome Provides Insights Into the Molecular Mechanism of the Biosynthesis of the Medicinal Active Ingredient of Dendrobium.</title>
        <authorList>
            <person name="Xu Q."/>
            <person name="Niu S.-C."/>
            <person name="Li K.-L."/>
            <person name="Zheng P.-J."/>
            <person name="Zhang X.-J."/>
            <person name="Jia Y."/>
            <person name="Liu Y."/>
            <person name="Niu Y.-X."/>
            <person name="Yu L.-H."/>
            <person name="Chen D.-F."/>
            <person name="Zhang G.-Q."/>
        </authorList>
    </citation>
    <scope>NUCLEOTIDE SEQUENCE</scope>
    <source>
        <tissue evidence="1">Leaf</tissue>
    </source>
</reference>
<comment type="caution">
    <text evidence="1">The sequence shown here is derived from an EMBL/GenBank/DDBJ whole genome shotgun (WGS) entry which is preliminary data.</text>
</comment>
<name>A0A8T3C945_DENNO</name>